<dbReference type="SUPFAM" id="SSF52096">
    <property type="entry name" value="ClpP/crotonase"/>
    <property type="match status" value="1"/>
</dbReference>
<dbReference type="PANTHER" id="PTHR43459">
    <property type="entry name" value="ENOYL-COA HYDRATASE"/>
    <property type="match status" value="1"/>
</dbReference>
<keyword evidence="3" id="KW-1185">Reference proteome</keyword>
<evidence type="ECO:0000313" key="2">
    <source>
        <dbReference type="EMBL" id="ANI92684.1"/>
    </source>
</evidence>
<dbReference type="Gene3D" id="1.10.12.10">
    <property type="entry name" value="Lyase 2-enoyl-coa Hydratase, Chain A, domain 2"/>
    <property type="match status" value="1"/>
</dbReference>
<reference evidence="2 3" key="1">
    <citation type="submission" date="2016-06" db="EMBL/GenBank/DDBJ databases">
        <title>Complete genome sequence of a saline-alkali tolerant type strain Dietzia timorensis ID05-A0528T.</title>
        <authorList>
            <person name="Wu X."/>
        </authorList>
    </citation>
    <scope>NUCLEOTIDE SEQUENCE [LARGE SCALE GENOMIC DNA]</scope>
    <source>
        <strain evidence="2 3">ID05-A0528</strain>
    </source>
</reference>
<dbReference type="KEGG" id="dtm:BJL86_1913"/>
<evidence type="ECO:0000313" key="3">
    <source>
        <dbReference type="Proteomes" id="UP000186104"/>
    </source>
</evidence>
<dbReference type="Gene3D" id="3.90.226.10">
    <property type="entry name" value="2-enoyl-CoA Hydratase, Chain A, domain 1"/>
    <property type="match status" value="1"/>
</dbReference>
<dbReference type="AlphaFoldDB" id="A0A173LLY7"/>
<dbReference type="CDD" id="cd06558">
    <property type="entry name" value="crotonase-like"/>
    <property type="match status" value="1"/>
</dbReference>
<dbReference type="RefSeq" id="WP_067477039.1">
    <property type="nucleotide sequence ID" value="NZ_CP015961.1"/>
</dbReference>
<dbReference type="InterPro" id="IPR014748">
    <property type="entry name" value="Enoyl-CoA_hydra_C"/>
</dbReference>
<organism evidence="2 3">
    <name type="scientific">Dietzia timorensis</name>
    <dbReference type="NCBI Taxonomy" id="499555"/>
    <lineage>
        <taxon>Bacteria</taxon>
        <taxon>Bacillati</taxon>
        <taxon>Actinomycetota</taxon>
        <taxon>Actinomycetes</taxon>
        <taxon>Mycobacteriales</taxon>
        <taxon>Dietziaceae</taxon>
        <taxon>Dietzia</taxon>
    </lineage>
</organism>
<dbReference type="STRING" id="499555.BJL86_1913"/>
<accession>A0A173LLY7</accession>
<keyword evidence="2" id="KW-0413">Isomerase</keyword>
<gene>
    <name evidence="2" type="ORF">BJL86_1913</name>
</gene>
<dbReference type="GO" id="GO:0016853">
    <property type="term" value="F:isomerase activity"/>
    <property type="evidence" value="ECO:0007669"/>
    <property type="project" value="UniProtKB-KW"/>
</dbReference>
<evidence type="ECO:0000256" key="1">
    <source>
        <dbReference type="ARBA" id="ARBA00005254"/>
    </source>
</evidence>
<dbReference type="InterPro" id="IPR029045">
    <property type="entry name" value="ClpP/crotonase-like_dom_sf"/>
</dbReference>
<dbReference type="EMBL" id="CP015961">
    <property type="protein sequence ID" value="ANI92684.1"/>
    <property type="molecule type" value="Genomic_DNA"/>
</dbReference>
<proteinExistence type="inferred from homology"/>
<dbReference type="InterPro" id="IPR001753">
    <property type="entry name" value="Enoyl-CoA_hydra/iso"/>
</dbReference>
<dbReference type="PANTHER" id="PTHR43459:SF1">
    <property type="entry name" value="EG:BACN32G11.4 PROTEIN"/>
    <property type="match status" value="1"/>
</dbReference>
<sequence length="264" mass="27594">MPTDLSALPLVRFEEGILYLPVSTSENACALSNEAMEQSIEALNLVSVGRLEARVAVLVGLGKHFSVGGNVRGFAEADDTEQHILDVAAIAHALVARVYALQIPVVAAMKGATAGAGLSLCLAADVVVGGSSSRLAFAYSAIGLSPDGGMSYFLPRVVGRTRAATLLLTSAQLSGEEARDMGIISHWVGDEDIDSAAAEFARTLANGPHNSYASIKQSLAIAEEGSLDSVLRTERFNIAHNSVTPNGREGVAAFMEKRAPKFPS</sequence>
<dbReference type="Proteomes" id="UP000186104">
    <property type="component" value="Chromosome"/>
</dbReference>
<comment type="similarity">
    <text evidence="1">Belongs to the enoyl-CoA hydratase/isomerase family.</text>
</comment>
<name>A0A173LLY7_9ACTN</name>
<dbReference type="Pfam" id="PF00378">
    <property type="entry name" value="ECH_1"/>
    <property type="match status" value="1"/>
</dbReference>
<protein>
    <submittedName>
        <fullName evidence="2">1,2-epoxyphenylacetyl-CoA isomerase</fullName>
    </submittedName>
</protein>